<dbReference type="PATRIC" id="fig|431306.5.peg.591"/>
<dbReference type="STRING" id="431306.AGA_614"/>
<evidence type="ECO:0000256" key="1">
    <source>
        <dbReference type="SAM" id="Phobius"/>
    </source>
</evidence>
<dbReference type="Proteomes" id="UP000657200">
    <property type="component" value="Unassembled WGS sequence"/>
</dbReference>
<name>A0A0U5F1N9_9PROT</name>
<reference evidence="3 5" key="3">
    <citation type="journal article" date="2020" name="Int. J. Syst. Evol. Microbiol.">
        <title>Novel acetic acid bacteria from cider fermentations: Acetobacter conturbans sp. nov. and Acetobacter fallax sp. nov.</title>
        <authorList>
            <person name="Sombolestani A.S."/>
            <person name="Cleenwerck I."/>
            <person name="Cnockaert M."/>
            <person name="Borremans W."/>
            <person name="Wieme A.D."/>
            <person name="De Vuyst L."/>
            <person name="Vandamme P."/>
        </authorList>
    </citation>
    <scope>NUCLEOTIDE SEQUENCE [LARGE SCALE GENOMIC DNA]</scope>
    <source>
        <strain evidence="3 5">LMG 23848</strain>
    </source>
</reference>
<keyword evidence="1" id="KW-1133">Transmembrane helix</keyword>
<dbReference type="Proteomes" id="UP000068250">
    <property type="component" value="Chromosome I"/>
</dbReference>
<reference evidence="2" key="1">
    <citation type="submission" date="2014-09" db="EMBL/GenBank/DDBJ databases">
        <authorList>
            <person name="Magalhaes I.L.F."/>
            <person name="Oliveira U."/>
            <person name="Santos F.R."/>
            <person name="Vidigal T.H.D.A."/>
            <person name="Brescovit A.D."/>
            <person name="Santos A.J."/>
        </authorList>
    </citation>
    <scope>NUCLEOTIDE SEQUENCE</scope>
    <source>
        <strain evidence="2">LMG 23848T</strain>
    </source>
</reference>
<sequence length="153" mass="16254">MRPQHNPVHRRKGSVSIEAALFMIVGGVMLFGIVTVIAEMRDYYRLNTLTAHVGQVVARSDTLSTTTIEAILNAATSDTLLNDLTGLCVTVANKEKTLYTVPGACACASQTENSSTIMSSLQNAASNMAVVVVNGCDAKYQSTSVFTTTATMD</sequence>
<evidence type="ECO:0000313" key="3">
    <source>
        <dbReference type="EMBL" id="NHO40109.1"/>
    </source>
</evidence>
<keyword evidence="1" id="KW-0812">Transmembrane</keyword>
<dbReference type="EMBL" id="LN609302">
    <property type="protein sequence ID" value="CEF54155.1"/>
    <property type="molecule type" value="Genomic_DNA"/>
</dbReference>
<dbReference type="EMBL" id="WOTE01000006">
    <property type="protein sequence ID" value="NHO40109.1"/>
    <property type="molecule type" value="Genomic_DNA"/>
</dbReference>
<reference evidence="4" key="2">
    <citation type="submission" date="2014-09" db="EMBL/GenBank/DDBJ databases">
        <authorList>
            <person name="Illeghems K.G."/>
        </authorList>
    </citation>
    <scope>NUCLEOTIDE SEQUENCE [LARGE SCALE GENOMIC DNA]</scope>
    <source>
        <strain evidence="4">LMG 23848T</strain>
    </source>
</reference>
<keyword evidence="1" id="KW-0472">Membrane</keyword>
<evidence type="ECO:0000313" key="4">
    <source>
        <dbReference type="Proteomes" id="UP000068250"/>
    </source>
</evidence>
<dbReference type="OrthoDB" id="9932330at2"/>
<evidence type="ECO:0000313" key="2">
    <source>
        <dbReference type="EMBL" id="CEF54155.1"/>
    </source>
</evidence>
<feature type="transmembrane region" description="Helical" evidence="1">
    <location>
        <begin position="20"/>
        <end position="38"/>
    </location>
</feature>
<protein>
    <submittedName>
        <fullName evidence="2">Uncharacterized protein</fullName>
    </submittedName>
</protein>
<evidence type="ECO:0000313" key="5">
    <source>
        <dbReference type="Proteomes" id="UP000657200"/>
    </source>
</evidence>
<accession>A0A0U5F1N9</accession>
<organism evidence="2 4">
    <name type="scientific">Acetobacter ghanensis</name>
    <dbReference type="NCBI Taxonomy" id="431306"/>
    <lineage>
        <taxon>Bacteria</taxon>
        <taxon>Pseudomonadati</taxon>
        <taxon>Pseudomonadota</taxon>
        <taxon>Alphaproteobacteria</taxon>
        <taxon>Acetobacterales</taxon>
        <taxon>Acetobacteraceae</taxon>
        <taxon>Acetobacter</taxon>
    </lineage>
</organism>
<dbReference type="RefSeq" id="WP_157065282.1">
    <property type="nucleotide sequence ID" value="NZ_LN609302.1"/>
</dbReference>
<dbReference type="AlphaFoldDB" id="A0A0U5F1N9"/>
<keyword evidence="5" id="KW-1185">Reference proteome</keyword>
<gene>
    <name evidence="2" type="ORF">AGA_614</name>
    <name evidence="3" type="ORF">GOB80_10555</name>
</gene>
<proteinExistence type="predicted"/>